<reference evidence="2" key="1">
    <citation type="submission" date="2019-09" db="EMBL/GenBank/DDBJ databases">
        <title>Distinct polysaccharide growth profiles of human intestinal Prevotella copri isolates.</title>
        <authorList>
            <person name="Fehlner-Peach H."/>
            <person name="Magnabosco C."/>
            <person name="Raghavan V."/>
            <person name="Scher J.U."/>
            <person name="Tett A."/>
            <person name="Cox L.M."/>
            <person name="Gottsegen C."/>
            <person name="Watters A."/>
            <person name="Wiltshire- Gordon J.D."/>
            <person name="Segata N."/>
            <person name="Bonneau R."/>
            <person name="Littman D.R."/>
        </authorList>
    </citation>
    <scope>NUCLEOTIDE SEQUENCE [LARGE SCALE GENOMIC DNA]</scope>
    <source>
        <strain evidence="2">iAK279</strain>
    </source>
</reference>
<comment type="caution">
    <text evidence="1">The sequence shown here is derived from an EMBL/GenBank/DDBJ whole genome shotgun (WGS) entry which is preliminary data.</text>
</comment>
<protein>
    <recommendedName>
        <fullName evidence="3">ASCH domain-containing protein</fullName>
    </recommendedName>
</protein>
<dbReference type="RefSeq" id="WP_153088323.1">
    <property type="nucleotide sequence ID" value="NZ_VZAJ01000082.1"/>
</dbReference>
<dbReference type="AlphaFoldDB" id="A0AB35ZB61"/>
<dbReference type="EMBL" id="VZBT01000029">
    <property type="protein sequence ID" value="MQO03057.1"/>
    <property type="molecule type" value="Genomic_DNA"/>
</dbReference>
<evidence type="ECO:0000313" key="1">
    <source>
        <dbReference type="EMBL" id="MQO03057.1"/>
    </source>
</evidence>
<accession>A0AB35ZB61</accession>
<dbReference type="InterPro" id="IPR015947">
    <property type="entry name" value="PUA-like_sf"/>
</dbReference>
<name>A0AB35ZB61_9BACT</name>
<dbReference type="Proteomes" id="UP000390763">
    <property type="component" value="Unassembled WGS sequence"/>
</dbReference>
<proteinExistence type="predicted"/>
<sequence>MKALFPIKKEYVKKIFDGSKAYEYRKSFCSLEVDTIVIYESRGKGLVVGEFEIIETFTEHQQLLRHIMVAEYKDEYGKKKEEAYMEDKLKHILARSSACI</sequence>
<evidence type="ECO:0000313" key="2">
    <source>
        <dbReference type="Proteomes" id="UP000390763"/>
    </source>
</evidence>
<dbReference type="Gene3D" id="2.30.130.30">
    <property type="entry name" value="Hypothetical protein"/>
    <property type="match status" value="1"/>
</dbReference>
<dbReference type="SUPFAM" id="SSF88697">
    <property type="entry name" value="PUA domain-like"/>
    <property type="match status" value="1"/>
</dbReference>
<organism evidence="1 2">
    <name type="scientific">Segatella copri</name>
    <dbReference type="NCBI Taxonomy" id="165179"/>
    <lineage>
        <taxon>Bacteria</taxon>
        <taxon>Pseudomonadati</taxon>
        <taxon>Bacteroidota</taxon>
        <taxon>Bacteroidia</taxon>
        <taxon>Bacteroidales</taxon>
        <taxon>Prevotellaceae</taxon>
        <taxon>Segatella</taxon>
    </lineage>
</organism>
<gene>
    <name evidence="1" type="ORF">F7D62_02810</name>
</gene>
<evidence type="ECO:0008006" key="3">
    <source>
        <dbReference type="Google" id="ProtNLM"/>
    </source>
</evidence>